<organism evidence="3 5">
    <name type="scientific">Agrobacterium larrymoorei</name>
    <dbReference type="NCBI Taxonomy" id="160699"/>
    <lineage>
        <taxon>Bacteria</taxon>
        <taxon>Pseudomonadati</taxon>
        <taxon>Pseudomonadota</taxon>
        <taxon>Alphaproteobacteria</taxon>
        <taxon>Hyphomicrobiales</taxon>
        <taxon>Rhizobiaceae</taxon>
        <taxon>Rhizobium/Agrobacterium group</taxon>
        <taxon>Agrobacterium</taxon>
    </lineage>
</organism>
<dbReference type="EMBL" id="CP072169">
    <property type="protein sequence ID" value="QYA10114.1"/>
    <property type="molecule type" value="Genomic_DNA"/>
</dbReference>
<dbReference type="RefSeq" id="WP_037171530.1">
    <property type="nucleotide sequence ID" value="NZ_CP039694.1"/>
</dbReference>
<evidence type="ECO:0000313" key="3">
    <source>
        <dbReference type="EMBL" id="QCJ01100.1"/>
    </source>
</evidence>
<geneLocation type="plasmid" evidence="5">
    <name>pticfbp5473</name>
</geneLocation>
<dbReference type="SUPFAM" id="SSF50475">
    <property type="entry name" value="FMN-binding split barrel"/>
    <property type="match status" value="1"/>
</dbReference>
<evidence type="ECO:0000256" key="1">
    <source>
        <dbReference type="ARBA" id="ARBA00023002"/>
    </source>
</evidence>
<dbReference type="PANTHER" id="PTHR30466:SF1">
    <property type="entry name" value="FMN REDUCTASE (NADH) RUTF"/>
    <property type="match status" value="1"/>
</dbReference>
<dbReference type="GO" id="GO:0042602">
    <property type="term" value="F:riboflavin reductase (NADPH) activity"/>
    <property type="evidence" value="ECO:0007669"/>
    <property type="project" value="TreeGrafter"/>
</dbReference>
<dbReference type="Proteomes" id="UP000826513">
    <property type="component" value="Plasmid pTiAF3.44"/>
</dbReference>
<dbReference type="STRING" id="1367849.GCA_000518585_04091"/>
<dbReference type="GO" id="GO:0010181">
    <property type="term" value="F:FMN binding"/>
    <property type="evidence" value="ECO:0007669"/>
    <property type="project" value="InterPro"/>
</dbReference>
<evidence type="ECO:0000313" key="6">
    <source>
        <dbReference type="Proteomes" id="UP000826513"/>
    </source>
</evidence>
<dbReference type="SMART" id="SM00903">
    <property type="entry name" value="Flavin_Reduct"/>
    <property type="match status" value="1"/>
</dbReference>
<evidence type="ECO:0000313" key="4">
    <source>
        <dbReference type="EMBL" id="QYA10114.1"/>
    </source>
</evidence>
<dbReference type="Proteomes" id="UP000298545">
    <property type="component" value="Plasmid pTiCFBP5473"/>
</dbReference>
<accession>A0A4D7E1C9</accession>
<dbReference type="OrthoDB" id="9792858at2"/>
<feature type="domain" description="Flavin reductase like" evidence="2">
    <location>
        <begin position="9"/>
        <end position="158"/>
    </location>
</feature>
<dbReference type="Pfam" id="PF01613">
    <property type="entry name" value="Flavin_Reduct"/>
    <property type="match status" value="1"/>
</dbReference>
<dbReference type="InterPro" id="IPR002563">
    <property type="entry name" value="Flavin_Rdtase-like_dom"/>
</dbReference>
<geneLocation type="plasmid" evidence="4 6">
    <name>pTiAF3.44</name>
</geneLocation>
<keyword evidence="1" id="KW-0560">Oxidoreductase</keyword>
<reference evidence="3 5" key="1">
    <citation type="submission" date="2019-04" db="EMBL/GenBank/DDBJ databases">
        <title>Complete genome sequence of Agrobacterium larrymoorei CFBP5473.</title>
        <authorList>
            <person name="Haryono M."/>
            <person name="Chou L."/>
            <person name="Lin Y.-C."/>
            <person name="Lai E.-M."/>
            <person name="Kuo C.-H."/>
        </authorList>
    </citation>
    <scope>NUCLEOTIDE SEQUENCE [LARGE SCALE GENOMIC DNA]</scope>
    <source>
        <strain evidence="3 5">CFBP5473</strain>
        <plasmid evidence="3">pTiCFBP5473</plasmid>
        <plasmid evidence="5">pticfbp5473</plasmid>
    </source>
</reference>
<proteinExistence type="predicted"/>
<dbReference type="AlphaFoldDB" id="A0A4D7E1C9"/>
<evidence type="ECO:0000313" key="5">
    <source>
        <dbReference type="Proteomes" id="UP000298545"/>
    </source>
</evidence>
<dbReference type="EMBL" id="CP039694">
    <property type="protein sequence ID" value="QCJ01100.1"/>
    <property type="molecule type" value="Genomic_DNA"/>
</dbReference>
<keyword evidence="3" id="KW-0614">Plasmid</keyword>
<evidence type="ECO:0000259" key="2">
    <source>
        <dbReference type="SMART" id="SM00903"/>
    </source>
</evidence>
<protein>
    <submittedName>
        <fullName evidence="3">Flavin reductase</fullName>
    </submittedName>
</protein>
<dbReference type="InterPro" id="IPR050268">
    <property type="entry name" value="NADH-dep_flavin_reductase"/>
</dbReference>
<dbReference type="KEGG" id="alf:CFBP5473_24470"/>
<sequence>MDHLFKEAMARLTGVVTVITTGKDEGRCGLTATAVCSLSANPPSILVCVNGSASAHDSIVENGYFGVNVLAPRQAWIANRFAGMDGRKGVARFDDAVWNQTEGGAPLLEGALISLDCELGSRFDGYSHSILLGNIKSIKLSDVSEESCLLWRGRKYHQSNELATSHA</sequence>
<dbReference type="InterPro" id="IPR012349">
    <property type="entry name" value="Split_barrel_FMN-bd"/>
</dbReference>
<dbReference type="Gene3D" id="2.30.110.10">
    <property type="entry name" value="Electron Transport, Fmn-binding Protein, Chain A"/>
    <property type="match status" value="1"/>
</dbReference>
<name>A0A4D7E1C9_9HYPH</name>
<reference evidence="4 6" key="2">
    <citation type="submission" date="2021-03" db="EMBL/GenBank/DDBJ databases">
        <title>Rapid diversification of plasmids in a genus of pathogenic and nitrogen fixing bacteria.</title>
        <authorList>
            <person name="Weisberg A.J."/>
            <person name="Miller M."/>
            <person name="Ream W."/>
            <person name="Grunwald N.J."/>
            <person name="Chang J.H."/>
        </authorList>
    </citation>
    <scope>NUCLEOTIDE SEQUENCE [LARGE SCALE GENOMIC DNA]</scope>
    <source>
        <strain evidence="4 6">AF3.44</strain>
        <plasmid evidence="4 6">pTiAF3.44</plasmid>
    </source>
</reference>
<geneLocation type="plasmid" evidence="3">
    <name>pTiCFBP5473</name>
</geneLocation>
<dbReference type="PANTHER" id="PTHR30466">
    <property type="entry name" value="FLAVIN REDUCTASE"/>
    <property type="match status" value="1"/>
</dbReference>
<keyword evidence="6" id="KW-1185">Reference proteome</keyword>
<gene>
    <name evidence="3" type="ORF">CFBP5473_24470</name>
    <name evidence="4" type="ORF">J5285_23120</name>
</gene>